<dbReference type="InterPro" id="IPR004852">
    <property type="entry name" value="Di-haem_cyt_c_peroxidsae"/>
</dbReference>
<proteinExistence type="predicted"/>
<dbReference type="PROSITE" id="PS51007">
    <property type="entry name" value="CYTC"/>
    <property type="match status" value="2"/>
</dbReference>
<evidence type="ECO:0000259" key="8">
    <source>
        <dbReference type="PROSITE" id="PS51007"/>
    </source>
</evidence>
<gene>
    <name evidence="9" type="ORF">D9M09_23420</name>
</gene>
<dbReference type="EMBL" id="CP033019">
    <property type="protein sequence ID" value="AYM78418.1"/>
    <property type="molecule type" value="Genomic_DNA"/>
</dbReference>
<dbReference type="GO" id="GO:0004130">
    <property type="term" value="F:cytochrome-c peroxidase activity"/>
    <property type="evidence" value="ECO:0007669"/>
    <property type="project" value="TreeGrafter"/>
</dbReference>
<evidence type="ECO:0000256" key="1">
    <source>
        <dbReference type="ARBA" id="ARBA00004196"/>
    </source>
</evidence>
<dbReference type="GO" id="GO:0030313">
    <property type="term" value="C:cell envelope"/>
    <property type="evidence" value="ECO:0007669"/>
    <property type="project" value="UniProtKB-SubCell"/>
</dbReference>
<evidence type="ECO:0000256" key="5">
    <source>
        <dbReference type="ARBA" id="ARBA00023002"/>
    </source>
</evidence>
<dbReference type="SUPFAM" id="SSF46626">
    <property type="entry name" value="Cytochrome c"/>
    <property type="match status" value="2"/>
</dbReference>
<feature type="domain" description="Cytochrome c" evidence="8">
    <location>
        <begin position="216"/>
        <end position="393"/>
    </location>
</feature>
<evidence type="ECO:0000256" key="3">
    <source>
        <dbReference type="ARBA" id="ARBA00022723"/>
    </source>
</evidence>
<keyword evidence="3 7" id="KW-0479">Metal-binding</keyword>
<organism evidence="9 10">
    <name type="scientific">Janthinobacterium agaricidamnosum</name>
    <dbReference type="NCBI Taxonomy" id="55508"/>
    <lineage>
        <taxon>Bacteria</taxon>
        <taxon>Pseudomonadati</taxon>
        <taxon>Pseudomonadota</taxon>
        <taxon>Betaproteobacteria</taxon>
        <taxon>Burkholderiales</taxon>
        <taxon>Oxalobacteraceae</taxon>
        <taxon>Janthinobacterium</taxon>
    </lineage>
</organism>
<keyword evidence="10" id="KW-1185">Reference proteome</keyword>
<dbReference type="GO" id="GO:0009055">
    <property type="term" value="F:electron transfer activity"/>
    <property type="evidence" value="ECO:0007669"/>
    <property type="project" value="InterPro"/>
</dbReference>
<dbReference type="Pfam" id="PF03150">
    <property type="entry name" value="CCP_MauG"/>
    <property type="match status" value="1"/>
</dbReference>
<evidence type="ECO:0000313" key="10">
    <source>
        <dbReference type="Proteomes" id="UP000279594"/>
    </source>
</evidence>
<dbReference type="AlphaFoldDB" id="A0A3G2EDR4"/>
<keyword evidence="4" id="KW-0732">Signal</keyword>
<evidence type="ECO:0000313" key="9">
    <source>
        <dbReference type="EMBL" id="AYM78418.1"/>
    </source>
</evidence>
<reference evidence="9 10" key="1">
    <citation type="submission" date="2018-10" db="EMBL/GenBank/DDBJ databases">
        <title>Effects of UV and annual dynamics of microbial communities in freshwater RAS systems.</title>
        <authorList>
            <person name="Bekkelund A.K."/>
            <person name="Hansen B.R."/>
            <person name="Stokken H."/>
            <person name="Eriksen B.F."/>
            <person name="Kashulin N.A."/>
        </authorList>
    </citation>
    <scope>NUCLEOTIDE SEQUENCE [LARGE SCALE GENOMIC DNA]</scope>
    <source>
        <strain evidence="9 10">BHSEK</strain>
    </source>
</reference>
<dbReference type="PANTHER" id="PTHR30600:SF10">
    <property type="entry name" value="BLL6722 PROTEIN"/>
    <property type="match status" value="1"/>
</dbReference>
<evidence type="ECO:0000256" key="4">
    <source>
        <dbReference type="ARBA" id="ARBA00022729"/>
    </source>
</evidence>
<protein>
    <submittedName>
        <fullName evidence="9">Cytochrome-c peroxidase</fullName>
    </submittedName>
</protein>
<keyword evidence="9" id="KW-0575">Peroxidase</keyword>
<dbReference type="GO" id="GO:0020037">
    <property type="term" value="F:heme binding"/>
    <property type="evidence" value="ECO:0007669"/>
    <property type="project" value="InterPro"/>
</dbReference>
<keyword evidence="5" id="KW-0560">Oxidoreductase</keyword>
<feature type="domain" description="Cytochrome c" evidence="8">
    <location>
        <begin position="41"/>
        <end position="205"/>
    </location>
</feature>
<dbReference type="GO" id="GO:0046872">
    <property type="term" value="F:metal ion binding"/>
    <property type="evidence" value="ECO:0007669"/>
    <property type="project" value="UniProtKB-KW"/>
</dbReference>
<evidence type="ECO:0000256" key="2">
    <source>
        <dbReference type="ARBA" id="ARBA00022617"/>
    </source>
</evidence>
<comment type="subcellular location">
    <subcellularLocation>
        <location evidence="1">Cell envelope</location>
    </subcellularLocation>
</comment>
<dbReference type="Gene3D" id="1.10.760.10">
    <property type="entry name" value="Cytochrome c-like domain"/>
    <property type="match status" value="2"/>
</dbReference>
<evidence type="ECO:0000256" key="6">
    <source>
        <dbReference type="ARBA" id="ARBA00023004"/>
    </source>
</evidence>
<name>A0A3G2EDR4_9BURK</name>
<dbReference type="InterPro" id="IPR009056">
    <property type="entry name" value="Cyt_c-like_dom"/>
</dbReference>
<evidence type="ECO:0000256" key="7">
    <source>
        <dbReference type="PROSITE-ProRule" id="PRU00433"/>
    </source>
</evidence>
<dbReference type="InterPro" id="IPR036909">
    <property type="entry name" value="Cyt_c-like_dom_sf"/>
</dbReference>
<keyword evidence="2 7" id="KW-0349">Heme</keyword>
<dbReference type="InterPro" id="IPR051395">
    <property type="entry name" value="Cytochrome_c_Peroxidase/MauG"/>
</dbReference>
<dbReference type="Proteomes" id="UP000279594">
    <property type="component" value="Chromosome"/>
</dbReference>
<accession>A0A3G2EDR4</accession>
<dbReference type="PANTHER" id="PTHR30600">
    <property type="entry name" value="CYTOCHROME C PEROXIDASE-RELATED"/>
    <property type="match status" value="1"/>
</dbReference>
<keyword evidence="6 7" id="KW-0408">Iron</keyword>
<sequence length="400" mass="44471">MTIKDQPRAEARFSPTRFAHVCIFLFLGLHGMPGTAAELSPAAQLGRRIFHDASLSASGKQSCASCHDPAHAYAPGNKLAVQLGGADGRAHGYRATPSLRYLEHTPPFRFDEEGAPNGGINWDGRAASLAEQAERPFLAAHEMANASTDEVVERLRNGSYAEAFRHVFGAAIFAQPQQAFRRITYALQQFQQEEPDFHRYDSKYDLYLANKVPLELAELRGLALFNDERKGNCAACHPSVRGEHGAPPLFTDFSFDNLGVPRNTRIPATADPAYFDLGLCGPDRTDLAKKAALCGAFKVPSLRNVATRQVFFHNGVFDNLTDALRFYVRRDTHPQEWYPRDKRGKVQKFNDLPARYRANVNVKEGPFDRKRGMAPALTAGEIEDMVKFLATLTDGYQVQQ</sequence>